<protein>
    <submittedName>
        <fullName evidence="2">BLUF domain-containing protein</fullName>
    </submittedName>
</protein>
<dbReference type="PROSITE" id="PS50925">
    <property type="entry name" value="BLUF"/>
    <property type="match status" value="1"/>
</dbReference>
<organism evidence="2 3">
    <name type="scientific">Azohydromonas lata</name>
    <dbReference type="NCBI Taxonomy" id="45677"/>
    <lineage>
        <taxon>Bacteria</taxon>
        <taxon>Pseudomonadati</taxon>
        <taxon>Pseudomonadota</taxon>
        <taxon>Betaproteobacteria</taxon>
        <taxon>Burkholderiales</taxon>
        <taxon>Sphaerotilaceae</taxon>
        <taxon>Azohydromonas</taxon>
    </lineage>
</organism>
<accession>A0ABU5IJP3</accession>
<dbReference type="EMBL" id="JAXOJX010000039">
    <property type="protein sequence ID" value="MDZ5459111.1"/>
    <property type="molecule type" value="Genomic_DNA"/>
</dbReference>
<dbReference type="RefSeq" id="WP_322466948.1">
    <property type="nucleotide sequence ID" value="NZ_JAXOJX010000039.1"/>
</dbReference>
<dbReference type="SMART" id="SM01034">
    <property type="entry name" value="BLUF"/>
    <property type="match status" value="1"/>
</dbReference>
<dbReference type="InterPro" id="IPR007024">
    <property type="entry name" value="BLUF_domain"/>
</dbReference>
<feature type="domain" description="BLUF" evidence="1">
    <location>
        <begin position="3"/>
        <end position="95"/>
    </location>
</feature>
<evidence type="ECO:0000313" key="2">
    <source>
        <dbReference type="EMBL" id="MDZ5459111.1"/>
    </source>
</evidence>
<keyword evidence="3" id="KW-1185">Reference proteome</keyword>
<dbReference type="Pfam" id="PF04940">
    <property type="entry name" value="BLUF"/>
    <property type="match status" value="1"/>
</dbReference>
<reference evidence="2 3" key="1">
    <citation type="submission" date="2023-11" db="EMBL/GenBank/DDBJ databases">
        <title>Draft genome of Azohydromonas lata strain H1 (DSM1123), a polyhydroxyalkanoate producer.</title>
        <authorList>
            <person name="Traversa D."/>
            <person name="D'Addabbo P."/>
            <person name="Pazzani C."/>
            <person name="Manzari C."/>
            <person name="Chiara M."/>
            <person name="Scrascia M."/>
        </authorList>
    </citation>
    <scope>NUCLEOTIDE SEQUENCE [LARGE SCALE GENOMIC DNA]</scope>
    <source>
        <strain evidence="2 3">H1</strain>
    </source>
</reference>
<evidence type="ECO:0000313" key="3">
    <source>
        <dbReference type="Proteomes" id="UP001293718"/>
    </source>
</evidence>
<comment type="caution">
    <text evidence="2">The sequence shown here is derived from an EMBL/GenBank/DDBJ whole genome shotgun (WGS) entry which is preliminary data.</text>
</comment>
<dbReference type="InterPro" id="IPR036046">
    <property type="entry name" value="Acylphosphatase-like_dom_sf"/>
</dbReference>
<dbReference type="Gene3D" id="3.30.70.100">
    <property type="match status" value="1"/>
</dbReference>
<proteinExistence type="predicted"/>
<gene>
    <name evidence="2" type="ORF">SM757_21265</name>
</gene>
<evidence type="ECO:0000259" key="1">
    <source>
        <dbReference type="PROSITE" id="PS50925"/>
    </source>
</evidence>
<dbReference type="Proteomes" id="UP001293718">
    <property type="component" value="Unassembled WGS sequence"/>
</dbReference>
<sequence length="150" mass="16558">MPLQHLIYISMVAGAEPSLADLQGLLATSVRNNRRLGITGLLLYAHGGYMQVLEGEGDAVAEVFDGIRQDPRHRRVTVLLRGPVEQRSFGQWAMACRWVDNGEPAPDLPAELAPLFHDGLDFKRLHARPGVAMELLTYYARNNGLLLTVA</sequence>
<name>A0ABU5IJP3_9BURK</name>
<dbReference type="SUPFAM" id="SSF54975">
    <property type="entry name" value="Acylphosphatase/BLUF domain-like"/>
    <property type="match status" value="1"/>
</dbReference>